<dbReference type="Proteomes" id="UP000619244">
    <property type="component" value="Unassembled WGS sequence"/>
</dbReference>
<sequence>MTRDNVPAPAQLPTPRQPAGGACLTAAISQGAVQGAVRSITARLVDKFLTNPPDWLRVLWHALPRPWE</sequence>
<reference evidence="2" key="2">
    <citation type="submission" date="2020-09" db="EMBL/GenBank/DDBJ databases">
        <authorList>
            <person name="Sun Q."/>
            <person name="Ohkuma M."/>
        </authorList>
    </citation>
    <scope>NUCLEOTIDE SEQUENCE</scope>
    <source>
        <strain evidence="2">JCM 4790</strain>
    </source>
</reference>
<gene>
    <name evidence="2" type="ORF">GCM10010358_75540</name>
</gene>
<evidence type="ECO:0000313" key="3">
    <source>
        <dbReference type="Proteomes" id="UP000619244"/>
    </source>
</evidence>
<dbReference type="EMBL" id="BMVU01000082">
    <property type="protein sequence ID" value="GGY12014.1"/>
    <property type="molecule type" value="Genomic_DNA"/>
</dbReference>
<comment type="caution">
    <text evidence="2">The sequence shown here is derived from an EMBL/GenBank/DDBJ whole genome shotgun (WGS) entry which is preliminary data.</text>
</comment>
<organism evidence="2 3">
    <name type="scientific">Streptomyces minutiscleroticus</name>
    <dbReference type="NCBI Taxonomy" id="68238"/>
    <lineage>
        <taxon>Bacteria</taxon>
        <taxon>Bacillati</taxon>
        <taxon>Actinomycetota</taxon>
        <taxon>Actinomycetes</taxon>
        <taxon>Kitasatosporales</taxon>
        <taxon>Streptomycetaceae</taxon>
        <taxon>Streptomyces</taxon>
    </lineage>
</organism>
<feature type="region of interest" description="Disordered" evidence="1">
    <location>
        <begin position="1"/>
        <end position="20"/>
    </location>
</feature>
<evidence type="ECO:0000313" key="2">
    <source>
        <dbReference type="EMBL" id="GGY12014.1"/>
    </source>
</evidence>
<accession>A0A918P0S8</accession>
<reference evidence="2" key="1">
    <citation type="journal article" date="2014" name="Int. J. Syst. Evol. Microbiol.">
        <title>Complete genome sequence of Corynebacterium casei LMG S-19264T (=DSM 44701T), isolated from a smear-ripened cheese.</title>
        <authorList>
            <consortium name="US DOE Joint Genome Institute (JGI-PGF)"/>
            <person name="Walter F."/>
            <person name="Albersmeier A."/>
            <person name="Kalinowski J."/>
            <person name="Ruckert C."/>
        </authorList>
    </citation>
    <scope>NUCLEOTIDE SEQUENCE</scope>
    <source>
        <strain evidence="2">JCM 4790</strain>
    </source>
</reference>
<dbReference type="RefSeq" id="WP_190194809.1">
    <property type="nucleotide sequence ID" value="NZ_BMVU01000082.1"/>
</dbReference>
<keyword evidence="3" id="KW-1185">Reference proteome</keyword>
<protein>
    <submittedName>
        <fullName evidence="2">Uncharacterized protein</fullName>
    </submittedName>
</protein>
<proteinExistence type="predicted"/>
<dbReference type="AlphaFoldDB" id="A0A918P0S8"/>
<evidence type="ECO:0000256" key="1">
    <source>
        <dbReference type="SAM" id="MobiDB-lite"/>
    </source>
</evidence>
<name>A0A918P0S8_9ACTN</name>